<organism evidence="1 2">
    <name type="scientific">Araneus ventricosus</name>
    <name type="common">Orbweaver spider</name>
    <name type="synonym">Epeira ventricosa</name>
    <dbReference type="NCBI Taxonomy" id="182803"/>
    <lineage>
        <taxon>Eukaryota</taxon>
        <taxon>Metazoa</taxon>
        <taxon>Ecdysozoa</taxon>
        <taxon>Arthropoda</taxon>
        <taxon>Chelicerata</taxon>
        <taxon>Arachnida</taxon>
        <taxon>Araneae</taxon>
        <taxon>Araneomorphae</taxon>
        <taxon>Entelegynae</taxon>
        <taxon>Araneoidea</taxon>
        <taxon>Araneidae</taxon>
        <taxon>Araneus</taxon>
    </lineage>
</organism>
<accession>A0A4Y2A2N3</accession>
<dbReference type="AlphaFoldDB" id="A0A4Y2A2N3"/>
<dbReference type="Proteomes" id="UP000499080">
    <property type="component" value="Unassembled WGS sequence"/>
</dbReference>
<keyword evidence="2" id="KW-1185">Reference proteome</keyword>
<dbReference type="EMBL" id="BGPR01000004">
    <property type="protein sequence ID" value="GBL73973.1"/>
    <property type="molecule type" value="Genomic_DNA"/>
</dbReference>
<proteinExistence type="predicted"/>
<evidence type="ECO:0000313" key="1">
    <source>
        <dbReference type="EMBL" id="GBL73973.1"/>
    </source>
</evidence>
<reference evidence="1 2" key="1">
    <citation type="journal article" date="2019" name="Sci. Rep.">
        <title>Orb-weaving spider Araneus ventricosus genome elucidates the spidroin gene catalogue.</title>
        <authorList>
            <person name="Kono N."/>
            <person name="Nakamura H."/>
            <person name="Ohtoshi R."/>
            <person name="Moran D.A.P."/>
            <person name="Shinohara A."/>
            <person name="Yoshida Y."/>
            <person name="Fujiwara M."/>
            <person name="Mori M."/>
            <person name="Tomita M."/>
            <person name="Arakawa K."/>
        </authorList>
    </citation>
    <scope>NUCLEOTIDE SEQUENCE [LARGE SCALE GENOMIC DNA]</scope>
</reference>
<evidence type="ECO:0000313" key="2">
    <source>
        <dbReference type="Proteomes" id="UP000499080"/>
    </source>
</evidence>
<name>A0A4Y2A2N3_ARAVE</name>
<gene>
    <name evidence="1" type="ORF">AVEN_230900_1</name>
</gene>
<protein>
    <submittedName>
        <fullName evidence="1">Uncharacterized protein</fullName>
    </submittedName>
</protein>
<sequence>MACLLVWDKGIDNESTHRSTKASGESEPSHIIIWVLCKVAPTDPSQRKHQSLTPCASQRRYVPSSAAGPCTSSINITLPPGETRTCILSWVARGGAQKRETGVDCN</sequence>
<comment type="caution">
    <text evidence="1">The sequence shown here is derived from an EMBL/GenBank/DDBJ whole genome shotgun (WGS) entry which is preliminary data.</text>
</comment>